<evidence type="ECO:0000313" key="3">
    <source>
        <dbReference type="Proteomes" id="UP000095284"/>
    </source>
</evidence>
<dbReference type="InterPro" id="IPR016024">
    <property type="entry name" value="ARM-type_fold"/>
</dbReference>
<accession>A0A1I7SWT4</accession>
<dbReference type="PANTHER" id="PTHR19316:SF18">
    <property type="entry name" value="HSP70-BINDING PROTEIN 1"/>
    <property type="match status" value="1"/>
</dbReference>
<name>A0A1I7SWT4_BURXY</name>
<proteinExistence type="predicted"/>
<dbReference type="Proteomes" id="UP000582659">
    <property type="component" value="Unassembled WGS sequence"/>
</dbReference>
<evidence type="ECO:0000313" key="1">
    <source>
        <dbReference type="EMBL" id="CAD5216590.1"/>
    </source>
</evidence>
<sequence>MAEKKSQLDTGAYGQLLALATTAQGENETDRSIKPLNEDDRKWLEEALTEFAKDSDPIRKLKARIANLKDVDLEKNDEELKEELDLAVINLIDLVCDLDLALDFCKLGGTRIVEDILHKKKDVSSISILPLISEIAQNNPPVQKELLKSNFIDHCLDYLIQTENNTGKLKAVSALSAMVKSFPPAVIKFVQLDGHSKVLDTFHHASNVSDDHLLHRCVIALANIGRSAAPELISRLNIKPERFLAPIRERLNQEPERFAESLAYLQEDQPPAN</sequence>
<dbReference type="AlphaFoldDB" id="A0A1I7SWT4"/>
<dbReference type="EMBL" id="CAJFCV020000002">
    <property type="protein sequence ID" value="CAG9099898.1"/>
    <property type="molecule type" value="Genomic_DNA"/>
</dbReference>
<dbReference type="Proteomes" id="UP000095284">
    <property type="component" value="Unplaced"/>
</dbReference>
<dbReference type="InterPro" id="IPR011989">
    <property type="entry name" value="ARM-like"/>
</dbReference>
<dbReference type="SUPFAM" id="SSF48371">
    <property type="entry name" value="ARM repeat"/>
    <property type="match status" value="1"/>
</dbReference>
<dbReference type="Gene3D" id="1.25.10.10">
    <property type="entry name" value="Leucine-rich Repeat Variant"/>
    <property type="match status" value="1"/>
</dbReference>
<evidence type="ECO:0000313" key="4">
    <source>
        <dbReference type="Proteomes" id="UP000659654"/>
    </source>
</evidence>
<evidence type="ECO:0000313" key="2">
    <source>
        <dbReference type="EMBL" id="CAG9099898.1"/>
    </source>
</evidence>
<reference evidence="2" key="2">
    <citation type="submission" date="2020-08" db="EMBL/GenBank/DDBJ databases">
        <authorList>
            <person name="Kikuchi T."/>
        </authorList>
    </citation>
    <scope>NUCLEOTIDE SEQUENCE</scope>
    <source>
        <strain evidence="1">Ka4C1</strain>
    </source>
</reference>
<dbReference type="GO" id="GO:0005783">
    <property type="term" value="C:endoplasmic reticulum"/>
    <property type="evidence" value="ECO:0007669"/>
    <property type="project" value="TreeGrafter"/>
</dbReference>
<dbReference type="eggNOG" id="ENOG502T09H">
    <property type="taxonomic scope" value="Eukaryota"/>
</dbReference>
<gene>
    <name evidence="1" type="ORF">BXYJ_LOCUS4611</name>
</gene>
<dbReference type="GO" id="GO:0000774">
    <property type="term" value="F:adenyl-nucleotide exchange factor activity"/>
    <property type="evidence" value="ECO:0007669"/>
    <property type="project" value="TreeGrafter"/>
</dbReference>
<evidence type="ECO:0000313" key="5">
    <source>
        <dbReference type="WBParaSite" id="BXY_1751600.1"/>
    </source>
</evidence>
<dbReference type="EMBL" id="CAJFDI010000002">
    <property type="protein sequence ID" value="CAD5216590.1"/>
    <property type="molecule type" value="Genomic_DNA"/>
</dbReference>
<keyword evidence="4" id="KW-1185">Reference proteome</keyword>
<dbReference type="Proteomes" id="UP000659654">
    <property type="component" value="Unassembled WGS sequence"/>
</dbReference>
<protein>
    <submittedName>
        <fullName evidence="1">(pine wood nematode) hypothetical protein</fullName>
    </submittedName>
</protein>
<dbReference type="WBParaSite" id="BXY_1751600.1">
    <property type="protein sequence ID" value="BXY_1751600.1"/>
    <property type="gene ID" value="BXY_1751600"/>
</dbReference>
<dbReference type="SMR" id="A0A1I7SWT4"/>
<reference evidence="5" key="1">
    <citation type="submission" date="2016-11" db="UniProtKB">
        <authorList>
            <consortium name="WormBaseParasite"/>
        </authorList>
    </citation>
    <scope>IDENTIFICATION</scope>
</reference>
<dbReference type="OrthoDB" id="10250458at2759"/>
<dbReference type="InterPro" id="IPR050693">
    <property type="entry name" value="Hsp70_NEF-Inhibitors"/>
</dbReference>
<dbReference type="PANTHER" id="PTHR19316">
    <property type="entry name" value="PROTEIN FOLDING REGULATOR"/>
    <property type="match status" value="1"/>
</dbReference>
<organism evidence="3 5">
    <name type="scientific">Bursaphelenchus xylophilus</name>
    <name type="common">Pinewood nematode worm</name>
    <name type="synonym">Aphelenchoides xylophilus</name>
    <dbReference type="NCBI Taxonomy" id="6326"/>
    <lineage>
        <taxon>Eukaryota</taxon>
        <taxon>Metazoa</taxon>
        <taxon>Ecdysozoa</taxon>
        <taxon>Nematoda</taxon>
        <taxon>Chromadorea</taxon>
        <taxon>Rhabditida</taxon>
        <taxon>Tylenchina</taxon>
        <taxon>Tylenchomorpha</taxon>
        <taxon>Aphelenchoidea</taxon>
        <taxon>Aphelenchoididae</taxon>
        <taxon>Bursaphelenchus</taxon>
    </lineage>
</organism>